<accession>A0A8C8BLL8</accession>
<sequence>SCSAPAVPDTAVCCFTCTWQKLFRKHMKVYFYTTSTCQQPAVVWVQALTRAGSLWLGPTNLSASWDQEWDLLGCYLGLTITQSWQGEMFSSCKQMAEKALSMLTLG</sequence>
<proteinExistence type="predicted"/>
<reference evidence="1" key="2">
    <citation type="submission" date="2025-09" db="UniProtKB">
        <authorList>
            <consortium name="Ensembl"/>
        </authorList>
    </citation>
    <scope>IDENTIFICATION</scope>
</reference>
<dbReference type="GO" id="GO:0005576">
    <property type="term" value="C:extracellular region"/>
    <property type="evidence" value="ECO:0007669"/>
    <property type="project" value="InterPro"/>
</dbReference>
<reference evidence="1" key="1">
    <citation type="submission" date="2025-08" db="UniProtKB">
        <authorList>
            <consortium name="Ensembl"/>
        </authorList>
    </citation>
    <scope>IDENTIFICATION</scope>
</reference>
<dbReference type="SUPFAM" id="SSF54117">
    <property type="entry name" value="Interleukin 8-like chemokines"/>
    <property type="match status" value="1"/>
</dbReference>
<dbReference type="Proteomes" id="UP000694552">
    <property type="component" value="Unplaced"/>
</dbReference>
<dbReference type="Gene3D" id="2.40.50.40">
    <property type="match status" value="1"/>
</dbReference>
<dbReference type="InterPro" id="IPR036048">
    <property type="entry name" value="Interleukin_8-like_sf"/>
</dbReference>
<dbReference type="AlphaFoldDB" id="A0A8C8BLL8"/>
<protein>
    <submittedName>
        <fullName evidence="1">Uncharacterized protein</fullName>
    </submittedName>
</protein>
<evidence type="ECO:0000313" key="2">
    <source>
        <dbReference type="Proteomes" id="UP000694552"/>
    </source>
</evidence>
<dbReference type="GO" id="GO:0006955">
    <property type="term" value="P:immune response"/>
    <property type="evidence" value="ECO:0007669"/>
    <property type="project" value="InterPro"/>
</dbReference>
<dbReference type="Ensembl" id="ENSOSUT00000023043.1">
    <property type="protein sequence ID" value="ENSOSUP00000022355.1"/>
    <property type="gene ID" value="ENSOSUG00000015400.1"/>
</dbReference>
<keyword evidence="2" id="KW-1185">Reference proteome</keyword>
<organism evidence="1 2">
    <name type="scientific">Otus sunia</name>
    <name type="common">Oriental scops-owl</name>
    <dbReference type="NCBI Taxonomy" id="257818"/>
    <lineage>
        <taxon>Eukaryota</taxon>
        <taxon>Metazoa</taxon>
        <taxon>Chordata</taxon>
        <taxon>Craniata</taxon>
        <taxon>Vertebrata</taxon>
        <taxon>Euteleostomi</taxon>
        <taxon>Archelosauria</taxon>
        <taxon>Archosauria</taxon>
        <taxon>Dinosauria</taxon>
        <taxon>Saurischia</taxon>
        <taxon>Theropoda</taxon>
        <taxon>Coelurosauria</taxon>
        <taxon>Aves</taxon>
        <taxon>Neognathae</taxon>
        <taxon>Neoaves</taxon>
        <taxon>Telluraves</taxon>
        <taxon>Strigiformes</taxon>
        <taxon>Strigidae</taxon>
        <taxon>Otus</taxon>
    </lineage>
</organism>
<dbReference type="GO" id="GO:0008009">
    <property type="term" value="F:chemokine activity"/>
    <property type="evidence" value="ECO:0007669"/>
    <property type="project" value="InterPro"/>
</dbReference>
<evidence type="ECO:0000313" key="1">
    <source>
        <dbReference type="Ensembl" id="ENSOSUP00000022355.1"/>
    </source>
</evidence>
<name>A0A8C8BLL8_9STRI</name>